<reference evidence="1 2" key="1">
    <citation type="journal article" date="2009" name="Int. J. Syst. Evol. Microbiol.">
        <title>Transfer of Teichococcus ludipueritiae and Muricoccus roseus to the genus Roseomonas, as Roseomonas ludipueritiae comb. nov. and Roseomonas rosea comb. nov., respectively, and emended description of the genus Roseomonas.</title>
        <authorList>
            <person name="Sanchez-Porro C."/>
            <person name="Gallego V."/>
            <person name="Busse H.J."/>
            <person name="Kampfer P."/>
            <person name="Ventosa A."/>
        </authorList>
    </citation>
    <scope>NUCLEOTIDE SEQUENCE [LARGE SCALE GENOMIC DNA]</scope>
    <source>
        <strain evidence="1 2">DSM 14915</strain>
    </source>
</reference>
<dbReference type="Pfam" id="PF14281">
    <property type="entry name" value="PDDEXK_4"/>
    <property type="match status" value="1"/>
</dbReference>
<name>A0ABR7R361_9PROT</name>
<organism evidence="1 2">
    <name type="scientific">Pseudoroseomonas ludipueritiae</name>
    <dbReference type="NCBI Taxonomy" id="198093"/>
    <lineage>
        <taxon>Bacteria</taxon>
        <taxon>Pseudomonadati</taxon>
        <taxon>Pseudomonadota</taxon>
        <taxon>Alphaproteobacteria</taxon>
        <taxon>Acetobacterales</taxon>
        <taxon>Acetobacteraceae</taxon>
        <taxon>Pseudoroseomonas</taxon>
    </lineage>
</organism>
<dbReference type="InterPro" id="IPR029470">
    <property type="entry name" value="PDDEXK_4"/>
</dbReference>
<protein>
    <submittedName>
        <fullName evidence="1">PD-(D/E)XK nuclease family protein</fullName>
    </submittedName>
</protein>
<keyword evidence="2" id="KW-1185">Reference proteome</keyword>
<gene>
    <name evidence="1" type="ORF">IBL25_04300</name>
</gene>
<evidence type="ECO:0000313" key="2">
    <source>
        <dbReference type="Proteomes" id="UP000603940"/>
    </source>
</evidence>
<dbReference type="RefSeq" id="WP_187777324.1">
    <property type="nucleotide sequence ID" value="NZ_JACTUZ010000008.1"/>
</dbReference>
<evidence type="ECO:0000313" key="1">
    <source>
        <dbReference type="EMBL" id="MBC9176161.1"/>
    </source>
</evidence>
<sequence>MRDLYAEQLAPRFSPFQFVDTGENGISRILAWLLRPQGSHGQGGRFLELFAAQFDLHWDAGQCRGATSRVEVVTSHLSDDRRIDVLVTSICGRAIAIENKIWAMDQQQQVTDYLRHLDLSYGAGKACLIYLTPDGREPDESSISKLDCQTRQDAGALKLVSYSDLLPWLETCRNACRADRVARFIEEFMRHIQHRFSGVPDMTEQDSILEEMTRSAGSITASLSVGRAVETMKERLLDKLVSDLDALITGRGWQAARRSYKQQIRWSSIQIRYSSDAALAFEIEFCNDERSSLDFGIRAPNANAALTAEIREALRSFGRGNQNHVWPWYQSLKNNTVLPLPHDWHSSEEPWIEIAQGRMAEPIVKAAERFHDELTKGGVFTPSPTPAA</sequence>
<proteinExistence type="predicted"/>
<accession>A0ABR7R361</accession>
<comment type="caution">
    <text evidence="1">The sequence shown here is derived from an EMBL/GenBank/DDBJ whole genome shotgun (WGS) entry which is preliminary data.</text>
</comment>
<dbReference type="EMBL" id="JACTUZ010000008">
    <property type="protein sequence ID" value="MBC9176161.1"/>
    <property type="molecule type" value="Genomic_DNA"/>
</dbReference>
<dbReference type="Proteomes" id="UP000603940">
    <property type="component" value="Unassembled WGS sequence"/>
</dbReference>